<dbReference type="Proteomes" id="UP000244173">
    <property type="component" value="Chromosome"/>
</dbReference>
<proteinExistence type="predicted"/>
<protein>
    <submittedName>
        <fullName evidence="1">Uncharacterized protein</fullName>
    </submittedName>
</protein>
<evidence type="ECO:0000313" key="2">
    <source>
        <dbReference type="Proteomes" id="UP000244173"/>
    </source>
</evidence>
<dbReference type="EMBL" id="CP028519">
    <property type="protein sequence ID" value="AVY94124.1"/>
    <property type="molecule type" value="Genomic_DNA"/>
</dbReference>
<accession>A0A2S0P9P8</accession>
<dbReference type="KEGG" id="maer:DAI18_08745"/>
<sequence length="74" mass="8553">MQMQNEILNQALHQRKRQGHAHLDMAVGLPMAVELMIFWKAPKKPRRCAKWLNSFRGAQSGFSTSMASPFQWIL</sequence>
<gene>
    <name evidence="1" type="ORF">DAI18_08745</name>
</gene>
<name>A0A2S0P9P8_9NEIS</name>
<keyword evidence="2" id="KW-1185">Reference proteome</keyword>
<organism evidence="1 2">
    <name type="scientific">Microvirgula aerodenitrificans</name>
    <dbReference type="NCBI Taxonomy" id="57480"/>
    <lineage>
        <taxon>Bacteria</taxon>
        <taxon>Pseudomonadati</taxon>
        <taxon>Pseudomonadota</taxon>
        <taxon>Betaproteobacteria</taxon>
        <taxon>Neisseriales</taxon>
        <taxon>Aquaspirillaceae</taxon>
        <taxon>Microvirgula</taxon>
    </lineage>
</organism>
<dbReference type="AlphaFoldDB" id="A0A2S0P9P8"/>
<evidence type="ECO:0000313" key="1">
    <source>
        <dbReference type="EMBL" id="AVY94124.1"/>
    </source>
</evidence>
<reference evidence="1 2" key="1">
    <citation type="submission" date="2018-04" db="EMBL/GenBank/DDBJ databases">
        <title>Denitrifier Microvirgula.</title>
        <authorList>
            <person name="Anderson E."/>
            <person name="Jang J."/>
            <person name="Ishii S."/>
        </authorList>
    </citation>
    <scope>NUCLEOTIDE SEQUENCE [LARGE SCALE GENOMIC DNA]</scope>
    <source>
        <strain evidence="1 2">BE2.4</strain>
    </source>
</reference>